<dbReference type="PROSITE" id="PS51155">
    <property type="entry name" value="CHIT_BIND_RR_2"/>
    <property type="match status" value="1"/>
</dbReference>
<dbReference type="GO" id="GO:0042302">
    <property type="term" value="F:structural constituent of cuticle"/>
    <property type="evidence" value="ECO:0007669"/>
    <property type="project" value="UniProtKB-UniRule"/>
</dbReference>
<name>A0ABD1DTE3_CULPP</name>
<evidence type="ECO:0000256" key="1">
    <source>
        <dbReference type="ARBA" id="ARBA00022460"/>
    </source>
</evidence>
<dbReference type="InterPro" id="IPR051217">
    <property type="entry name" value="Insect_Cuticle_Struc_Prot"/>
</dbReference>
<evidence type="ECO:0000256" key="2">
    <source>
        <dbReference type="PROSITE-ProRule" id="PRU00497"/>
    </source>
</evidence>
<feature type="region of interest" description="Disordered" evidence="3">
    <location>
        <begin position="398"/>
        <end position="425"/>
    </location>
</feature>
<sequence>MKCFVAIALLAVAVSASPIDPYGHYAAPALVHAAPHYAAPVVHAPLVKHVVAEPVAYPNYAASIGGDEAALKSPQKHRTAKLVRDLPRNLDPRLQTIEFPSYNIPNPYGPGTYAFGYEIEDPATGNVQFRDEEKLQNGTVRGSYGYLQPDGNVIRTRFIADLYGYRANTEIRQANGQVIASIPTHETMETQSSNQDNVVAEPSNQYPTYSMPPSYSPALNPSYIDPSYTQAILNHIKDQQYLQTQGYVQNPYGMSQMPMMRPPIPQGPMFYDSSSNGNVFSNFFNQFPSNLAPSNIYNNLQTTFPNFIPQQNPLNNFATNLQNGYQQFAQNNPFNSFVTNAQSSFQQLIPQNNPFAGWFNPNNNPQPQLYLQQSPQLFNRPGSMVYGDTGTVPAGVYSDMPMGMNGNRVPTTKRRGVTTTRRKNGYKTRDGSDWLDDFLENRKREVVYGMTTAAPAVTESTVKV</sequence>
<gene>
    <name evidence="5" type="ORF">pipiens_005836</name>
</gene>
<evidence type="ECO:0000313" key="6">
    <source>
        <dbReference type="Proteomes" id="UP001562425"/>
    </source>
</evidence>
<dbReference type="InterPro" id="IPR000618">
    <property type="entry name" value="Insect_cuticle"/>
</dbReference>
<dbReference type="PANTHER" id="PTHR12236:SF79">
    <property type="entry name" value="CUTICULAR PROTEIN 50CB-RELATED"/>
    <property type="match status" value="1"/>
</dbReference>
<feature type="signal peptide" evidence="4">
    <location>
        <begin position="1"/>
        <end position="16"/>
    </location>
</feature>
<dbReference type="PROSITE" id="PS00233">
    <property type="entry name" value="CHIT_BIND_RR_1"/>
    <property type="match status" value="1"/>
</dbReference>
<proteinExistence type="predicted"/>
<keyword evidence="1 2" id="KW-0193">Cuticle</keyword>
<dbReference type="AlphaFoldDB" id="A0ABD1DTE3"/>
<evidence type="ECO:0008006" key="7">
    <source>
        <dbReference type="Google" id="ProtNLM"/>
    </source>
</evidence>
<keyword evidence="6" id="KW-1185">Reference proteome</keyword>
<evidence type="ECO:0000313" key="5">
    <source>
        <dbReference type="EMBL" id="KAL1403023.1"/>
    </source>
</evidence>
<dbReference type="Pfam" id="PF00379">
    <property type="entry name" value="Chitin_bind_4"/>
    <property type="match status" value="1"/>
</dbReference>
<evidence type="ECO:0000256" key="3">
    <source>
        <dbReference type="SAM" id="MobiDB-lite"/>
    </source>
</evidence>
<feature type="chain" id="PRO_5044752241" description="Cuticular protein" evidence="4">
    <location>
        <begin position="17"/>
        <end position="464"/>
    </location>
</feature>
<reference evidence="5 6" key="1">
    <citation type="submission" date="2024-05" db="EMBL/GenBank/DDBJ databases">
        <title>Culex pipiens pipiens assembly and annotation.</title>
        <authorList>
            <person name="Alout H."/>
            <person name="Durand T."/>
        </authorList>
    </citation>
    <scope>NUCLEOTIDE SEQUENCE [LARGE SCALE GENOMIC DNA]</scope>
    <source>
        <strain evidence="5">HA-2024</strain>
        <tissue evidence="5">Whole body</tissue>
    </source>
</reference>
<dbReference type="EMBL" id="JBEHCU010002195">
    <property type="protein sequence ID" value="KAL1403023.1"/>
    <property type="molecule type" value="Genomic_DNA"/>
</dbReference>
<keyword evidence="4" id="KW-0732">Signal</keyword>
<comment type="caution">
    <text evidence="5">The sequence shown here is derived from an EMBL/GenBank/DDBJ whole genome shotgun (WGS) entry which is preliminary data.</text>
</comment>
<protein>
    <recommendedName>
        <fullName evidence="7">Cuticular protein</fullName>
    </recommendedName>
</protein>
<dbReference type="PANTHER" id="PTHR12236">
    <property type="entry name" value="STRUCTURAL CONTITUENT OF CUTICLE"/>
    <property type="match status" value="1"/>
</dbReference>
<organism evidence="5 6">
    <name type="scientific">Culex pipiens pipiens</name>
    <name type="common">Northern house mosquito</name>
    <dbReference type="NCBI Taxonomy" id="38569"/>
    <lineage>
        <taxon>Eukaryota</taxon>
        <taxon>Metazoa</taxon>
        <taxon>Ecdysozoa</taxon>
        <taxon>Arthropoda</taxon>
        <taxon>Hexapoda</taxon>
        <taxon>Insecta</taxon>
        <taxon>Pterygota</taxon>
        <taxon>Neoptera</taxon>
        <taxon>Endopterygota</taxon>
        <taxon>Diptera</taxon>
        <taxon>Nematocera</taxon>
        <taxon>Culicoidea</taxon>
        <taxon>Culicidae</taxon>
        <taxon>Culicinae</taxon>
        <taxon>Culicini</taxon>
        <taxon>Culex</taxon>
        <taxon>Culex</taxon>
    </lineage>
</organism>
<accession>A0ABD1DTE3</accession>
<feature type="compositionally biased region" description="Basic residues" evidence="3">
    <location>
        <begin position="411"/>
        <end position="425"/>
    </location>
</feature>
<dbReference type="InterPro" id="IPR031311">
    <property type="entry name" value="CHIT_BIND_RR_consensus"/>
</dbReference>
<dbReference type="Proteomes" id="UP001562425">
    <property type="component" value="Unassembled WGS sequence"/>
</dbReference>
<evidence type="ECO:0000256" key="4">
    <source>
        <dbReference type="SAM" id="SignalP"/>
    </source>
</evidence>